<dbReference type="Gene3D" id="3.40.50.1820">
    <property type="entry name" value="alpha/beta hydrolase"/>
    <property type="match status" value="1"/>
</dbReference>
<reference evidence="3 4" key="1">
    <citation type="submission" date="2021-11" db="EMBL/GenBank/DDBJ databases">
        <title>Black yeast isolated from Biological Soil Crust.</title>
        <authorList>
            <person name="Kurbessoian T."/>
        </authorList>
    </citation>
    <scope>NUCLEOTIDE SEQUENCE [LARGE SCALE GENOMIC DNA]</scope>
    <source>
        <strain evidence="3 4">CCFEE 5522</strain>
    </source>
</reference>
<dbReference type="InterPro" id="IPR000073">
    <property type="entry name" value="AB_hydrolase_1"/>
</dbReference>
<feature type="chain" id="PRO_5044001382" description="AB hydrolase-1 domain-containing protein" evidence="1">
    <location>
        <begin position="24"/>
        <end position="406"/>
    </location>
</feature>
<keyword evidence="1" id="KW-0732">Signal</keyword>
<feature type="signal peptide" evidence="1">
    <location>
        <begin position="1"/>
        <end position="23"/>
    </location>
</feature>
<protein>
    <recommendedName>
        <fullName evidence="2">AB hydrolase-1 domain-containing protein</fullName>
    </recommendedName>
</protein>
<evidence type="ECO:0000256" key="1">
    <source>
        <dbReference type="SAM" id="SignalP"/>
    </source>
</evidence>
<sequence length="406" mass="44031">MHSSQSLSIGAAILCGLSGSCVATPTPQPPGYPINDNIGLSNLTQPYYPDIAECSEYIVPVSITSENLAFNYIHWEDDYELEDFLSIATTRASAGFPGVFNGTVTVNATYEIAASFCTPKQPNGKEKNVILATHGIGQARTHWNSPYKPEEYNFVQWAVGEGYSVWFHDRIGNGGSDKVSGFQSQVNDQVEVLRGLAGIVREGQYTGAVGKPDKLAVIGFSFGSYVTHHVVATYPEIADAAILTGIGLNTTLGVNGNGLVRSFVPRIASVQNAERFGDLDNGYLTWVDGFSQINTYFKAPFYDIPTATFAEENKNAFSITEFLTFAAGDLDAGNFTGAALAITGENDYIVCDGYCPGIFEEPARTNYRNAKIFVPYIHPNSSHNLNFHHNATGAYKVITDFLDANL</sequence>
<evidence type="ECO:0000313" key="3">
    <source>
        <dbReference type="EMBL" id="KAK4540625.1"/>
    </source>
</evidence>
<name>A0AAV9J7G0_9PEZI</name>
<evidence type="ECO:0000259" key="2">
    <source>
        <dbReference type="Pfam" id="PF12697"/>
    </source>
</evidence>
<organism evidence="3 4">
    <name type="scientific">Oleoguttula mirabilis</name>
    <dbReference type="NCBI Taxonomy" id="1507867"/>
    <lineage>
        <taxon>Eukaryota</taxon>
        <taxon>Fungi</taxon>
        <taxon>Dikarya</taxon>
        <taxon>Ascomycota</taxon>
        <taxon>Pezizomycotina</taxon>
        <taxon>Dothideomycetes</taxon>
        <taxon>Dothideomycetidae</taxon>
        <taxon>Mycosphaerellales</taxon>
        <taxon>Teratosphaeriaceae</taxon>
        <taxon>Oleoguttula</taxon>
    </lineage>
</organism>
<dbReference type="SUPFAM" id="SSF53474">
    <property type="entry name" value="alpha/beta-Hydrolases"/>
    <property type="match status" value="1"/>
</dbReference>
<evidence type="ECO:0000313" key="4">
    <source>
        <dbReference type="Proteomes" id="UP001324427"/>
    </source>
</evidence>
<dbReference type="AlphaFoldDB" id="A0AAV9J7G0"/>
<dbReference type="EMBL" id="JAVFHQ010000064">
    <property type="protein sequence ID" value="KAK4540625.1"/>
    <property type="molecule type" value="Genomic_DNA"/>
</dbReference>
<accession>A0AAV9J7G0</accession>
<proteinExistence type="predicted"/>
<dbReference type="InterPro" id="IPR029058">
    <property type="entry name" value="AB_hydrolase_fold"/>
</dbReference>
<comment type="caution">
    <text evidence="3">The sequence shown here is derived from an EMBL/GenBank/DDBJ whole genome shotgun (WGS) entry which is preliminary data.</text>
</comment>
<keyword evidence="4" id="KW-1185">Reference proteome</keyword>
<dbReference type="Pfam" id="PF12697">
    <property type="entry name" value="Abhydrolase_6"/>
    <property type="match status" value="1"/>
</dbReference>
<gene>
    <name evidence="3" type="ORF">LTR36_009056</name>
</gene>
<dbReference type="Proteomes" id="UP001324427">
    <property type="component" value="Unassembled WGS sequence"/>
</dbReference>
<feature type="domain" description="AB hydrolase-1" evidence="2">
    <location>
        <begin position="131"/>
        <end position="387"/>
    </location>
</feature>